<sequence>MLEVSGVGVGESEEEIELSLELSIGGSYAGKCEKTTALAEESLCKDEERGVENIIVPRSGFSSSDHRQAIVVVESDHHRVEGGRLRSGSSEAVDQNRNIREMQALRRREARKKREEKLRKSSVNCKGIINVANLDKVCLEAQQLQARAEDRAMKEKESVWDDHSNHCLAGTRKEKNVVALVIDTEAMKDSNFSEKQGSDPKEAIASCQQQNLVGVMQMPEGLYQQSQCGPLKKNGSVYRYGVACLGPSGVVAGNEEDEMMKEKSMFQPALGCGSFRPYLNANVVLNMRHNSGRGCDSGHNSSGGIMSRIVNQKAVSNGSLDRSSSAISDYRSTSGKGGSISDTGSHSSCLQANDRQLSLSATSDALHQAEPNSTLSNREGGEETIRVANSPKQMFLAAEPQICMVNTCGNYKPDTKSNAVSPKFKDATSSPLKQSKEVKDNPSKIQSHNFAMPSLPQMPCVSTTGNGPNGKTITGFLYRYTKAEISIVCVCHGSSFSPAEFVEHAGGIDITHPLRHITMIPSSFR</sequence>
<evidence type="ECO:0000256" key="4">
    <source>
        <dbReference type="RuleBase" id="RU369029"/>
    </source>
</evidence>
<dbReference type="Gramene" id="CDP03912">
    <property type="protein sequence ID" value="CDP03912"/>
    <property type="gene ID" value="GSCOC_T00016416001"/>
</dbReference>
<dbReference type="InterPro" id="IPR032308">
    <property type="entry name" value="TDBD"/>
</dbReference>
<dbReference type="GO" id="GO:0045892">
    <property type="term" value="P:negative regulation of DNA-templated transcription"/>
    <property type="evidence" value="ECO:0007669"/>
    <property type="project" value="TreeGrafter"/>
</dbReference>
<dbReference type="PhylomeDB" id="A0A068U6G9"/>
<dbReference type="PANTHER" id="PTHR31413:SF15">
    <property type="entry name" value="NINJA-FAMILY PROTEIN"/>
    <property type="match status" value="1"/>
</dbReference>
<evidence type="ECO:0000313" key="7">
    <source>
        <dbReference type="EMBL" id="CDP03912.1"/>
    </source>
</evidence>
<comment type="similarity">
    <text evidence="2 4">Belongs to the Ninja family.</text>
</comment>
<evidence type="ECO:0000256" key="2">
    <source>
        <dbReference type="ARBA" id="ARBA00006081"/>
    </source>
</evidence>
<comment type="function">
    <text evidence="4">Acts as a negative regulator of abscisic acid (ABA) response.</text>
</comment>
<feature type="region of interest" description="Disordered" evidence="5">
    <location>
        <begin position="316"/>
        <end position="348"/>
    </location>
</feature>
<evidence type="ECO:0000256" key="5">
    <source>
        <dbReference type="SAM" id="MobiDB-lite"/>
    </source>
</evidence>
<dbReference type="Proteomes" id="UP000295252">
    <property type="component" value="Chromosome I"/>
</dbReference>
<dbReference type="OrthoDB" id="667358at2759"/>
<comment type="subcellular location">
    <subcellularLocation>
        <location evidence="1 4">Nucleus</location>
    </subcellularLocation>
</comment>
<dbReference type="GO" id="GO:0005634">
    <property type="term" value="C:nucleus"/>
    <property type="evidence" value="ECO:0007669"/>
    <property type="project" value="UniProtKB-SubCell"/>
</dbReference>
<protein>
    <recommendedName>
        <fullName evidence="4">Ninja-family protein</fullName>
    </recommendedName>
    <alternativeName>
        <fullName evidence="4">ABI-binding protein</fullName>
    </alternativeName>
</protein>
<organism evidence="7 8">
    <name type="scientific">Coffea canephora</name>
    <name type="common">Robusta coffee</name>
    <dbReference type="NCBI Taxonomy" id="49390"/>
    <lineage>
        <taxon>Eukaryota</taxon>
        <taxon>Viridiplantae</taxon>
        <taxon>Streptophyta</taxon>
        <taxon>Embryophyta</taxon>
        <taxon>Tracheophyta</taxon>
        <taxon>Spermatophyta</taxon>
        <taxon>Magnoliopsida</taxon>
        <taxon>eudicotyledons</taxon>
        <taxon>Gunneridae</taxon>
        <taxon>Pentapetalae</taxon>
        <taxon>asterids</taxon>
        <taxon>lamiids</taxon>
        <taxon>Gentianales</taxon>
        <taxon>Rubiaceae</taxon>
        <taxon>Ixoroideae</taxon>
        <taxon>Gardenieae complex</taxon>
        <taxon>Bertiereae - Coffeeae clade</taxon>
        <taxon>Coffeeae</taxon>
        <taxon>Coffea</taxon>
    </lineage>
</organism>
<dbReference type="GO" id="GO:0007165">
    <property type="term" value="P:signal transduction"/>
    <property type="evidence" value="ECO:0007669"/>
    <property type="project" value="InterPro"/>
</dbReference>
<keyword evidence="8" id="KW-1185">Reference proteome</keyword>
<evidence type="ECO:0000259" key="6">
    <source>
        <dbReference type="Pfam" id="PF16135"/>
    </source>
</evidence>
<evidence type="ECO:0000256" key="3">
    <source>
        <dbReference type="ARBA" id="ARBA00023242"/>
    </source>
</evidence>
<dbReference type="InterPro" id="IPR031307">
    <property type="entry name" value="Ninja_fam"/>
</dbReference>
<gene>
    <name evidence="7" type="ORF">GSCOC_T00016416001</name>
</gene>
<feature type="region of interest" description="Disordered" evidence="5">
    <location>
        <begin position="415"/>
        <end position="444"/>
    </location>
</feature>
<dbReference type="AlphaFoldDB" id="A0A068U6G9"/>
<dbReference type="STRING" id="49390.A0A068U6G9"/>
<dbReference type="PANTHER" id="PTHR31413">
    <property type="entry name" value="AFP HOMOLOG 2"/>
    <property type="match status" value="1"/>
</dbReference>
<keyword evidence="3 4" id="KW-0539">Nucleus</keyword>
<dbReference type="InParanoid" id="A0A068U6G9"/>
<feature type="domain" description="Tify" evidence="6">
    <location>
        <begin position="486"/>
        <end position="519"/>
    </location>
</feature>
<evidence type="ECO:0000256" key="1">
    <source>
        <dbReference type="ARBA" id="ARBA00004123"/>
    </source>
</evidence>
<dbReference type="OMA" id="AMPCWAP"/>
<dbReference type="Pfam" id="PF16135">
    <property type="entry name" value="TDBD"/>
    <property type="match status" value="1"/>
</dbReference>
<name>A0A068U6G9_COFCA</name>
<dbReference type="EMBL" id="HG739095">
    <property type="protein sequence ID" value="CDP03912.1"/>
    <property type="molecule type" value="Genomic_DNA"/>
</dbReference>
<proteinExistence type="inferred from homology"/>
<accession>A0A068U6G9</accession>
<reference evidence="8" key="1">
    <citation type="journal article" date="2014" name="Science">
        <title>The coffee genome provides insight into the convergent evolution of caffeine biosynthesis.</title>
        <authorList>
            <person name="Denoeud F."/>
            <person name="Carretero-Paulet L."/>
            <person name="Dereeper A."/>
            <person name="Droc G."/>
            <person name="Guyot R."/>
            <person name="Pietrella M."/>
            <person name="Zheng C."/>
            <person name="Alberti A."/>
            <person name="Anthony F."/>
            <person name="Aprea G."/>
            <person name="Aury J.M."/>
            <person name="Bento P."/>
            <person name="Bernard M."/>
            <person name="Bocs S."/>
            <person name="Campa C."/>
            <person name="Cenci A."/>
            <person name="Combes M.C."/>
            <person name="Crouzillat D."/>
            <person name="Da Silva C."/>
            <person name="Daddiego L."/>
            <person name="De Bellis F."/>
            <person name="Dussert S."/>
            <person name="Garsmeur O."/>
            <person name="Gayraud T."/>
            <person name="Guignon V."/>
            <person name="Jahn K."/>
            <person name="Jamilloux V."/>
            <person name="Joet T."/>
            <person name="Labadie K."/>
            <person name="Lan T."/>
            <person name="Leclercq J."/>
            <person name="Lepelley M."/>
            <person name="Leroy T."/>
            <person name="Li L.T."/>
            <person name="Librado P."/>
            <person name="Lopez L."/>
            <person name="Munoz A."/>
            <person name="Noel B."/>
            <person name="Pallavicini A."/>
            <person name="Perrotta G."/>
            <person name="Poncet V."/>
            <person name="Pot D."/>
            <person name="Priyono X."/>
            <person name="Rigoreau M."/>
            <person name="Rouard M."/>
            <person name="Rozas J."/>
            <person name="Tranchant-Dubreuil C."/>
            <person name="VanBuren R."/>
            <person name="Zhang Q."/>
            <person name="Andrade A.C."/>
            <person name="Argout X."/>
            <person name="Bertrand B."/>
            <person name="de Kochko A."/>
            <person name="Graziosi G."/>
            <person name="Henry R.J."/>
            <person name="Jayarama X."/>
            <person name="Ming R."/>
            <person name="Nagai C."/>
            <person name="Rounsley S."/>
            <person name="Sankoff D."/>
            <person name="Giuliano G."/>
            <person name="Albert V.A."/>
            <person name="Wincker P."/>
            <person name="Lashermes P."/>
        </authorList>
    </citation>
    <scope>NUCLEOTIDE SEQUENCE [LARGE SCALE GENOMIC DNA]</scope>
    <source>
        <strain evidence="8">cv. DH200-94</strain>
    </source>
</reference>
<evidence type="ECO:0000313" key="8">
    <source>
        <dbReference type="Proteomes" id="UP000295252"/>
    </source>
</evidence>